<dbReference type="Pfam" id="PF00589">
    <property type="entry name" value="Phage_integrase"/>
    <property type="match status" value="1"/>
</dbReference>
<evidence type="ECO:0000256" key="1">
    <source>
        <dbReference type="ARBA" id="ARBA00008857"/>
    </source>
</evidence>
<dbReference type="InterPro" id="IPR010998">
    <property type="entry name" value="Integrase_recombinase_N"/>
</dbReference>
<protein>
    <submittedName>
        <fullName evidence="7">Site-specific recombinase XerD</fullName>
    </submittedName>
</protein>
<dbReference type="EMBL" id="FUXA01000028">
    <property type="protein sequence ID" value="SKA07684.1"/>
    <property type="molecule type" value="Genomic_DNA"/>
</dbReference>
<dbReference type="CDD" id="cd01189">
    <property type="entry name" value="INT_ICEBs1_C_like"/>
    <property type="match status" value="1"/>
</dbReference>
<gene>
    <name evidence="7" type="ORF">SAMN02745110_02536</name>
</gene>
<evidence type="ECO:0000313" key="7">
    <source>
        <dbReference type="EMBL" id="SKA07684.1"/>
    </source>
</evidence>
<keyword evidence="8" id="KW-1185">Reference proteome</keyword>
<evidence type="ECO:0000259" key="6">
    <source>
        <dbReference type="PROSITE" id="PS51900"/>
    </source>
</evidence>
<dbReference type="PANTHER" id="PTHR30349">
    <property type="entry name" value="PHAGE INTEGRASE-RELATED"/>
    <property type="match status" value="1"/>
</dbReference>
<dbReference type="PROSITE" id="PS51900">
    <property type="entry name" value="CB"/>
    <property type="match status" value="1"/>
</dbReference>
<dbReference type="InterPro" id="IPR044068">
    <property type="entry name" value="CB"/>
</dbReference>
<dbReference type="InterPro" id="IPR050090">
    <property type="entry name" value="Tyrosine_recombinase_XerCD"/>
</dbReference>
<dbReference type="GO" id="GO:0003677">
    <property type="term" value="F:DNA binding"/>
    <property type="evidence" value="ECO:0007669"/>
    <property type="project" value="UniProtKB-UniRule"/>
</dbReference>
<keyword evidence="3" id="KW-0233">DNA recombination</keyword>
<keyword evidence="2 4" id="KW-0238">DNA-binding</keyword>
<dbReference type="RefSeq" id="WP_078788304.1">
    <property type="nucleotide sequence ID" value="NZ_FMTO01000002.1"/>
</dbReference>
<sequence length="370" mass="43156">MARLKKNSKGYIMKTFMYAGKRYYVYGKDQKELLEKTAQKMKELEEGKEKQVNPSLNAYYEYFTELRRKEQREATIRAQKYQYKNIAETITESGKKFGELKIKDITRRDIETARQTLLESGKTPENLNICFKHLNHVFECAVTDDTIQKNPCKALKMLKRESESIGQNRHRALTESDSVSFLNASKDRNSFYHNAFKLMLLTGMRIGEVGALCLTDIDNDFIHVRRTVTRDEVGVYQIGEGTKTYSGKRDIPVTPEIKKLLRDQRELNNMFFGFQWSGTLFKSSDGQILREYTINREIARICKDVQIEKFTCHGFRVTFATRFIEQRPQDFKILSEILGHKDISITLNLYTKVMKESKITAMNDLKIKTS</sequence>
<dbReference type="InterPro" id="IPR002104">
    <property type="entry name" value="Integrase_catalytic"/>
</dbReference>
<dbReference type="PANTHER" id="PTHR30349:SF64">
    <property type="entry name" value="PROPHAGE INTEGRASE INTD-RELATED"/>
    <property type="match status" value="1"/>
</dbReference>
<proteinExistence type="inferred from homology"/>
<reference evidence="7 8" key="1">
    <citation type="submission" date="2017-02" db="EMBL/GenBank/DDBJ databases">
        <authorList>
            <person name="Peterson S.W."/>
        </authorList>
    </citation>
    <scope>NUCLEOTIDE SEQUENCE [LARGE SCALE GENOMIC DNA]</scope>
    <source>
        <strain evidence="7 8">ATCC 17233</strain>
    </source>
</reference>
<accession>A0A1T4QVG9</accession>
<organism evidence="7 8">
    <name type="scientific">Eubacterium ruminantium</name>
    <dbReference type="NCBI Taxonomy" id="42322"/>
    <lineage>
        <taxon>Bacteria</taxon>
        <taxon>Bacillati</taxon>
        <taxon>Bacillota</taxon>
        <taxon>Clostridia</taxon>
        <taxon>Eubacteriales</taxon>
        <taxon>Eubacteriaceae</taxon>
        <taxon>Eubacterium</taxon>
    </lineage>
</organism>
<evidence type="ECO:0000256" key="4">
    <source>
        <dbReference type="PROSITE-ProRule" id="PRU01248"/>
    </source>
</evidence>
<dbReference type="AlphaFoldDB" id="A0A1T4QVG9"/>
<evidence type="ECO:0000256" key="3">
    <source>
        <dbReference type="ARBA" id="ARBA00023172"/>
    </source>
</evidence>
<dbReference type="InterPro" id="IPR011010">
    <property type="entry name" value="DNA_brk_join_enz"/>
</dbReference>
<dbReference type="GO" id="GO:0006310">
    <property type="term" value="P:DNA recombination"/>
    <property type="evidence" value="ECO:0007669"/>
    <property type="project" value="UniProtKB-KW"/>
</dbReference>
<evidence type="ECO:0000259" key="5">
    <source>
        <dbReference type="PROSITE" id="PS51898"/>
    </source>
</evidence>
<dbReference type="InterPro" id="IPR013762">
    <property type="entry name" value="Integrase-like_cat_sf"/>
</dbReference>
<dbReference type="SUPFAM" id="SSF56349">
    <property type="entry name" value="DNA breaking-rejoining enzymes"/>
    <property type="match status" value="1"/>
</dbReference>
<evidence type="ECO:0000256" key="2">
    <source>
        <dbReference type="ARBA" id="ARBA00023125"/>
    </source>
</evidence>
<feature type="domain" description="Core-binding (CB)" evidence="6">
    <location>
        <begin position="50"/>
        <end position="142"/>
    </location>
</feature>
<name>A0A1T4QVG9_9FIRM</name>
<dbReference type="GO" id="GO:0015074">
    <property type="term" value="P:DNA integration"/>
    <property type="evidence" value="ECO:0007669"/>
    <property type="project" value="InterPro"/>
</dbReference>
<dbReference type="Gene3D" id="1.10.150.130">
    <property type="match status" value="1"/>
</dbReference>
<dbReference type="Proteomes" id="UP000189857">
    <property type="component" value="Unassembled WGS sequence"/>
</dbReference>
<dbReference type="OrthoDB" id="9801717at2"/>
<feature type="domain" description="Tyr recombinase" evidence="5">
    <location>
        <begin position="168"/>
        <end position="363"/>
    </location>
</feature>
<dbReference type="Gene3D" id="1.10.443.10">
    <property type="entry name" value="Intergrase catalytic core"/>
    <property type="match status" value="1"/>
</dbReference>
<dbReference type="PROSITE" id="PS51898">
    <property type="entry name" value="TYR_RECOMBINASE"/>
    <property type="match status" value="1"/>
</dbReference>
<comment type="similarity">
    <text evidence="1">Belongs to the 'phage' integrase family.</text>
</comment>
<evidence type="ECO:0000313" key="8">
    <source>
        <dbReference type="Proteomes" id="UP000189857"/>
    </source>
</evidence>